<dbReference type="Gene3D" id="1.10.3210.10">
    <property type="entry name" value="Hypothetical protein af1432"/>
    <property type="match status" value="1"/>
</dbReference>
<dbReference type="InterPro" id="IPR037522">
    <property type="entry name" value="HD_GYP_dom"/>
</dbReference>
<feature type="domain" description="HD-GYP" evidence="1">
    <location>
        <begin position="4"/>
        <end position="201"/>
    </location>
</feature>
<dbReference type="PROSITE" id="PS51832">
    <property type="entry name" value="HD_GYP"/>
    <property type="match status" value="1"/>
</dbReference>
<comment type="caution">
    <text evidence="2">The sequence shown here is derived from an EMBL/GenBank/DDBJ whole genome shotgun (WGS) entry which is preliminary data.</text>
</comment>
<dbReference type="InterPro" id="IPR052020">
    <property type="entry name" value="Cyclic_di-GMP/3'3'-cGAMP_PDE"/>
</dbReference>
<gene>
    <name evidence="2" type="primary">rpfG_75</name>
    <name evidence="2" type="ORF">GALL_321890</name>
</gene>
<sequence length="261" mass="28520">MDELTAARSGTESFLCALLDLFNPHLGAHGRRLAELIVALAPQFDVRDAGLADMRNAALYHDIGMLGIERRKLFTPYAELDETDRELIRLHGEFGAAQLRMLPWLKGAADAVASHHEHWDGSGFPTGLRGDAIPLGARLLAVCDAYDEMLNKPADAPQHFTPDEAIDHLLDQRRRRFDPVVVETFVTMIEALSRGGPAPAPSEIAVSVGQLSAGSVLARDLLTTEGMVLLARGTQLRDAHIVRLRALRDARVVAEPLYIAP</sequence>
<dbReference type="CDD" id="cd00077">
    <property type="entry name" value="HDc"/>
    <property type="match status" value="1"/>
</dbReference>
<proteinExistence type="predicted"/>
<dbReference type="AlphaFoldDB" id="A0A1J5QRB8"/>
<name>A0A1J5QRB8_9ZZZZ</name>
<organism evidence="2">
    <name type="scientific">mine drainage metagenome</name>
    <dbReference type="NCBI Taxonomy" id="410659"/>
    <lineage>
        <taxon>unclassified sequences</taxon>
        <taxon>metagenomes</taxon>
        <taxon>ecological metagenomes</taxon>
    </lineage>
</organism>
<keyword evidence="2" id="KW-0378">Hydrolase</keyword>
<dbReference type="GO" id="GO:0071111">
    <property type="term" value="F:cyclic-guanylate-specific phosphodiesterase activity"/>
    <property type="evidence" value="ECO:0007669"/>
    <property type="project" value="UniProtKB-EC"/>
</dbReference>
<dbReference type="SUPFAM" id="SSF109604">
    <property type="entry name" value="HD-domain/PDEase-like"/>
    <property type="match status" value="1"/>
</dbReference>
<accession>A0A1J5QRB8</accession>
<evidence type="ECO:0000259" key="1">
    <source>
        <dbReference type="PROSITE" id="PS51832"/>
    </source>
</evidence>
<dbReference type="EC" id="3.1.4.52" evidence="2"/>
<dbReference type="Pfam" id="PF13487">
    <property type="entry name" value="HD_5"/>
    <property type="match status" value="1"/>
</dbReference>
<dbReference type="PANTHER" id="PTHR45228:SF4">
    <property type="entry name" value="LIPOPROTEIN"/>
    <property type="match status" value="1"/>
</dbReference>
<dbReference type="EMBL" id="MLJW01000509">
    <property type="protein sequence ID" value="OIQ85952.1"/>
    <property type="molecule type" value="Genomic_DNA"/>
</dbReference>
<reference evidence="2" key="1">
    <citation type="submission" date="2016-10" db="EMBL/GenBank/DDBJ databases">
        <title>Sequence of Gallionella enrichment culture.</title>
        <authorList>
            <person name="Poehlein A."/>
            <person name="Muehling M."/>
            <person name="Daniel R."/>
        </authorList>
    </citation>
    <scope>NUCLEOTIDE SEQUENCE</scope>
</reference>
<dbReference type="PANTHER" id="PTHR45228">
    <property type="entry name" value="CYCLIC DI-GMP PHOSPHODIESTERASE TM_0186-RELATED"/>
    <property type="match status" value="1"/>
</dbReference>
<dbReference type="InterPro" id="IPR003607">
    <property type="entry name" value="HD/PDEase_dom"/>
</dbReference>
<dbReference type="SMART" id="SM00471">
    <property type="entry name" value="HDc"/>
    <property type="match status" value="1"/>
</dbReference>
<evidence type="ECO:0000313" key="2">
    <source>
        <dbReference type="EMBL" id="OIQ85952.1"/>
    </source>
</evidence>
<protein>
    <submittedName>
        <fullName evidence="2">Cyclic di-GMP phosphodiesterase response regulator RpfG</fullName>
        <ecNumber evidence="2">3.1.4.52</ecNumber>
    </submittedName>
</protein>